<dbReference type="InterPro" id="IPR023430">
    <property type="entry name" value="Pept_HybD-like_dom_sf"/>
</dbReference>
<dbReference type="NCBIfam" id="TIGR02841">
    <property type="entry name" value="spore_YyaC"/>
    <property type="match status" value="1"/>
</dbReference>
<name>A0ABW3HTH4_9BACL</name>
<keyword evidence="1" id="KW-0645">Protease</keyword>
<organism evidence="1 2">
    <name type="scientific">Paenibacillus chungangensis</name>
    <dbReference type="NCBI Taxonomy" id="696535"/>
    <lineage>
        <taxon>Bacteria</taxon>
        <taxon>Bacillati</taxon>
        <taxon>Bacillota</taxon>
        <taxon>Bacilli</taxon>
        <taxon>Bacillales</taxon>
        <taxon>Paenibacillaceae</taxon>
        <taxon>Paenibacillus</taxon>
    </lineage>
</organism>
<dbReference type="GO" id="GO:0006508">
    <property type="term" value="P:proteolysis"/>
    <property type="evidence" value="ECO:0007669"/>
    <property type="project" value="UniProtKB-KW"/>
</dbReference>
<dbReference type="RefSeq" id="WP_377565746.1">
    <property type="nucleotide sequence ID" value="NZ_JBHTJZ010000024.1"/>
</dbReference>
<sequence>MLDVRAYAATGEDLRRLLSDIAARHPDCGQITFVCIGSDCSTGDAYGPLVGSELAAKGFPHVIGTLEEPCDARSFPSVAAAAREREVAGAITIAIDACLGKPEAVGSMLMASGPLEPGEALSRGLPSLGHYHIKGIVNRFGPKAYWMLQTTSLRLVMEMAAVTASAIAQAWMDSTDSD</sequence>
<dbReference type="Proteomes" id="UP001596989">
    <property type="component" value="Unassembled WGS sequence"/>
</dbReference>
<evidence type="ECO:0000313" key="1">
    <source>
        <dbReference type="EMBL" id="MFD0960869.1"/>
    </source>
</evidence>
<accession>A0ABW3HTH4</accession>
<gene>
    <name evidence="1" type="primary">yyaC</name>
    <name evidence="1" type="ORF">ACFQ2I_15870</name>
</gene>
<protein>
    <submittedName>
        <fullName evidence="1">Spore protease YyaC</fullName>
    </submittedName>
</protein>
<comment type="caution">
    <text evidence="1">The sequence shown here is derived from an EMBL/GenBank/DDBJ whole genome shotgun (WGS) entry which is preliminary data.</text>
</comment>
<proteinExistence type="predicted"/>
<keyword evidence="1" id="KW-0378">Hydrolase</keyword>
<dbReference type="InterPro" id="IPR009665">
    <property type="entry name" value="YyaC"/>
</dbReference>
<dbReference type="GO" id="GO:0008233">
    <property type="term" value="F:peptidase activity"/>
    <property type="evidence" value="ECO:0007669"/>
    <property type="project" value="UniProtKB-KW"/>
</dbReference>
<evidence type="ECO:0000313" key="2">
    <source>
        <dbReference type="Proteomes" id="UP001596989"/>
    </source>
</evidence>
<dbReference type="Pfam" id="PF06866">
    <property type="entry name" value="DUF1256"/>
    <property type="match status" value="1"/>
</dbReference>
<reference evidence="2" key="1">
    <citation type="journal article" date="2019" name="Int. J. Syst. Evol. Microbiol.">
        <title>The Global Catalogue of Microorganisms (GCM) 10K type strain sequencing project: providing services to taxonomists for standard genome sequencing and annotation.</title>
        <authorList>
            <consortium name="The Broad Institute Genomics Platform"/>
            <consortium name="The Broad Institute Genome Sequencing Center for Infectious Disease"/>
            <person name="Wu L."/>
            <person name="Ma J."/>
        </authorList>
    </citation>
    <scope>NUCLEOTIDE SEQUENCE [LARGE SCALE GENOMIC DNA]</scope>
    <source>
        <strain evidence="2">CCUG 59129</strain>
    </source>
</reference>
<dbReference type="SUPFAM" id="SSF53163">
    <property type="entry name" value="HybD-like"/>
    <property type="match status" value="1"/>
</dbReference>
<keyword evidence="2" id="KW-1185">Reference proteome</keyword>
<dbReference type="EMBL" id="JBHTJZ010000024">
    <property type="protein sequence ID" value="MFD0960869.1"/>
    <property type="molecule type" value="Genomic_DNA"/>
</dbReference>